<feature type="compositionally biased region" description="Basic and acidic residues" evidence="2">
    <location>
        <begin position="814"/>
        <end position="837"/>
    </location>
</feature>
<feature type="compositionally biased region" description="Acidic residues" evidence="2">
    <location>
        <begin position="1142"/>
        <end position="1157"/>
    </location>
</feature>
<feature type="compositionally biased region" description="Acidic residues" evidence="2">
    <location>
        <begin position="317"/>
        <end position="327"/>
    </location>
</feature>
<gene>
    <name evidence="3" type="ORF">BFL38_05040</name>
</gene>
<feature type="compositionally biased region" description="Basic and acidic residues" evidence="2">
    <location>
        <begin position="1097"/>
        <end position="1141"/>
    </location>
</feature>
<feature type="compositionally biased region" description="Acidic residues" evidence="2">
    <location>
        <begin position="1240"/>
        <end position="1252"/>
    </location>
</feature>
<name>A0A1E5ND68_9SPIR</name>
<evidence type="ECO:0000313" key="3">
    <source>
        <dbReference type="EMBL" id="OEJ14100.1"/>
    </source>
</evidence>
<feature type="compositionally biased region" description="Basic and acidic residues" evidence="2">
    <location>
        <begin position="1158"/>
        <end position="1172"/>
    </location>
</feature>
<feature type="compositionally biased region" description="Basic and acidic residues" evidence="2">
    <location>
        <begin position="997"/>
        <end position="1015"/>
    </location>
</feature>
<evidence type="ECO:0000313" key="4">
    <source>
        <dbReference type="Proteomes" id="UP000095247"/>
    </source>
</evidence>
<dbReference type="EMBL" id="MDCO01000012">
    <property type="protein sequence ID" value="OEJ14100.1"/>
    <property type="molecule type" value="Genomic_DNA"/>
</dbReference>
<feature type="compositionally biased region" description="Acidic residues" evidence="2">
    <location>
        <begin position="920"/>
        <end position="946"/>
    </location>
</feature>
<feature type="compositionally biased region" description="Acidic residues" evidence="2">
    <location>
        <begin position="1016"/>
        <end position="1042"/>
    </location>
</feature>
<keyword evidence="1" id="KW-0175">Coiled coil</keyword>
<accession>A0A1E5ND68</accession>
<feature type="compositionally biased region" description="Acidic residues" evidence="2">
    <location>
        <begin position="1173"/>
        <end position="1182"/>
    </location>
</feature>
<feature type="compositionally biased region" description="Basic and acidic residues" evidence="2">
    <location>
        <begin position="770"/>
        <end position="793"/>
    </location>
</feature>
<feature type="region of interest" description="Disordered" evidence="2">
    <location>
        <begin position="310"/>
        <end position="440"/>
    </location>
</feature>
<feature type="region of interest" description="Disordered" evidence="2">
    <location>
        <begin position="768"/>
        <end position="1255"/>
    </location>
</feature>
<sequence>MEKEFASIFESNKEISLDEYEINKLLDKTIEINENEFPVISIGNSDKESPKILATITTKEYEERDNSENINLEGSEEITNNAYSDEETKKYKNLQETLSLSENDIESAGEIVDSEIDMSSLFPNSNNSPKIEEEEPEKNKSELTEEQSEIINNIYSEEENDIHKESEEESLEGYELSNIETVEDFSLDESFKKVYVSEYSDEDLLYNQLEGDSEDSSNSENIEDENFNAEELKSLDNTIKELKIDNEEDVDIENLIGADNFSNLEEDIKDESIRLGETDLNNLEDTLKNLSNNQNTSSKDLNIEDLISFEHLNNSEEYSDTQEEEESKLEMKEYTDEELLDSDNILEEETSGNEVAEEPEKNIESQSSLEESESTKEAAPSEEESELEMKEYTDEELLDSDNILEEETSGNEVTEEHEKNSESQSSLEESENIEKELIDEGLSALEELENIEKEYLKDSDASEIDNELSLDKYTLIELEDGTKIKRTSYAKDNIDVDDAEFSAEQNYVVQHIYSEEQDILMKEVSEKDALTEEELEDIDCVEEFDLSTFFSNQKIDNNNDDEIEVPDLYDDISVIADNDDSSVIDEVLELPEIDDEEPKEVNLIKEDNLKEDEINIQYNDRNVVVPDIDNVDYIDESNYITEIDNDDDIIQLSGNELDLITRDVEIESSSNEENITDDYRENNYTMSKISDEELEEIDDGYVNNNEEDITDDYRENNYTMSEISDEELEEIKDKELIDELEAEDIKEEISSAIEELEEAKLDELISESQEEVKADIQEESKQEEITPEYHEEVESYSEEPKEEDVQEYANEPQEEVKADIQEESKQEEITPEYHEEVESYSEEPKEEDVQEYTNEPQEEIKADTEEFKEEAQEEIINNEEDLTEEEKEFYKSYLSNSSDNIEAKEELQEESPEEVKAEEIIPESQEEELKEDISEPQEESEEEDSSIESISDTVEKEETPELTNDYISKMYNDYLQNQESNNDEDVSNNDYISKFQKMNEEYEESKKEIEIKESEPAEEITPESQEEELKEDISEPQEESDKEDSSIESISYTVEKEETPELTNDYISKMYNDYLQNQESNNDEDVPNNDYISKFQKMNEEYEESKKESDKESEPAEKLREESTSESSEEAKAEEITPESHEEVEEEIISNEEDLTEEDKSMIEGYLDKVDSSSEDLTEEEKELYQNYLSNSSDNIEVKEELQEKSSGETDTKEIKEESSTESSEETNIEEITQEPQEEKVEEDIQEDELHDEDYNNELKEEVSDEELEDLVYINNVQIDEIRDSDLNMLENIIKGNDEDGVELIKISDKINENNTKEDNTKAKSIENFDSMEELLNKETNMSEEKELETIDKENLDNNVAVEEEFSLGDDNEPILMEDRKHTEDEEEDFDGEITQSDLDYAIKLFESEEASGNTNEYSSKADILLSENEINKFKKLFGYFKNIVEKMSPEDLNDFSKTEFYDMYSSLFRKFGD</sequence>
<feature type="compositionally biased region" description="Acidic residues" evidence="2">
    <location>
        <begin position="211"/>
        <end position="228"/>
    </location>
</feature>
<feature type="compositionally biased region" description="Acidic residues" evidence="2">
    <location>
        <begin position="866"/>
        <end position="887"/>
    </location>
</feature>
<reference evidence="3 4" key="1">
    <citation type="submission" date="2016-08" db="EMBL/GenBank/DDBJ databases">
        <title>Characterization and recognition of Brachyspira hampsonii sp. nov., a novel intestinal spirochete that is pathogenic to pigs.</title>
        <authorList>
            <person name="Mirajkar N."/>
            <person name="La T."/>
            <person name="Phillips N."/>
            <person name="Hampson D."/>
            <person name="Gebhart C."/>
        </authorList>
    </citation>
    <scope>NUCLEOTIDE SEQUENCE [LARGE SCALE GENOMIC DNA]</scope>
    <source>
        <strain evidence="3 4">P280/1</strain>
    </source>
</reference>
<protein>
    <submittedName>
        <fullName evidence="3">Uncharacterized protein</fullName>
    </submittedName>
</protein>
<feature type="region of interest" description="Disordered" evidence="2">
    <location>
        <begin position="208"/>
        <end position="229"/>
    </location>
</feature>
<feature type="region of interest" description="Disordered" evidence="2">
    <location>
        <begin position="113"/>
        <end position="174"/>
    </location>
</feature>
<dbReference type="Proteomes" id="UP000095247">
    <property type="component" value="Unassembled WGS sequence"/>
</dbReference>
<dbReference type="RefSeq" id="WP_069727386.1">
    <property type="nucleotide sequence ID" value="NZ_MDCO01000012.1"/>
</dbReference>
<feature type="compositionally biased region" description="Basic and acidic residues" evidence="2">
    <location>
        <begin position="1196"/>
        <end position="1219"/>
    </location>
</feature>
<feature type="compositionally biased region" description="Acidic residues" evidence="2">
    <location>
        <begin position="794"/>
        <end position="806"/>
    </location>
</feature>
<evidence type="ECO:0000256" key="1">
    <source>
        <dbReference type="SAM" id="Coils"/>
    </source>
</evidence>
<organism evidence="3 4">
    <name type="scientific">Brachyspira hampsonii</name>
    <dbReference type="NCBI Taxonomy" id="1287055"/>
    <lineage>
        <taxon>Bacteria</taxon>
        <taxon>Pseudomonadati</taxon>
        <taxon>Spirochaetota</taxon>
        <taxon>Spirochaetia</taxon>
        <taxon>Brachyspirales</taxon>
        <taxon>Brachyspiraceae</taxon>
        <taxon>Brachyspira</taxon>
    </lineage>
</organism>
<feature type="compositionally biased region" description="Acidic residues" evidence="2">
    <location>
        <begin position="335"/>
        <end position="357"/>
    </location>
</feature>
<evidence type="ECO:0000256" key="2">
    <source>
        <dbReference type="SAM" id="MobiDB-lite"/>
    </source>
</evidence>
<proteinExistence type="predicted"/>
<feature type="compositionally biased region" description="Acidic residues" evidence="2">
    <location>
        <begin position="838"/>
        <end position="850"/>
    </location>
</feature>
<feature type="compositionally biased region" description="Acidic residues" evidence="2">
    <location>
        <begin position="393"/>
        <end position="413"/>
    </location>
</feature>
<feature type="coiled-coil region" evidence="1">
    <location>
        <begin position="273"/>
        <end position="300"/>
    </location>
</feature>
<comment type="caution">
    <text evidence="3">The sequence shown here is derived from an EMBL/GenBank/DDBJ whole genome shotgun (WGS) entry which is preliminary data.</text>
</comment>
<feature type="compositionally biased region" description="Acidic residues" evidence="2">
    <location>
        <begin position="1223"/>
        <end position="1233"/>
    </location>
</feature>